<evidence type="ECO:0000256" key="2">
    <source>
        <dbReference type="ARBA" id="ARBA00005179"/>
    </source>
</evidence>
<evidence type="ECO:0000256" key="6">
    <source>
        <dbReference type="ARBA" id="ARBA00022989"/>
    </source>
</evidence>
<dbReference type="GO" id="GO:0006629">
    <property type="term" value="P:lipid metabolic process"/>
    <property type="evidence" value="ECO:0007669"/>
    <property type="project" value="InterPro"/>
</dbReference>
<dbReference type="EMBL" id="CAJMWS010000308">
    <property type="protein sequence ID" value="CAE6405599.1"/>
    <property type="molecule type" value="Genomic_DNA"/>
</dbReference>
<feature type="compositionally biased region" description="Polar residues" evidence="8">
    <location>
        <begin position="404"/>
        <end position="419"/>
    </location>
</feature>
<evidence type="ECO:0000256" key="7">
    <source>
        <dbReference type="ARBA" id="ARBA00023136"/>
    </source>
</evidence>
<feature type="transmembrane region" description="Helical" evidence="9">
    <location>
        <begin position="340"/>
        <end position="361"/>
    </location>
</feature>
<keyword evidence="5 9" id="KW-0812">Transmembrane</keyword>
<feature type="transmembrane region" description="Helical" evidence="9">
    <location>
        <begin position="373"/>
        <end position="392"/>
    </location>
</feature>
<dbReference type="Pfam" id="PF13813">
    <property type="entry name" value="MBOAT_2"/>
    <property type="match status" value="1"/>
</dbReference>
<evidence type="ECO:0000256" key="3">
    <source>
        <dbReference type="ARBA" id="ARBA00007282"/>
    </source>
</evidence>
<keyword evidence="7 9" id="KW-0472">Membrane</keyword>
<feature type="domain" description="Wax synthase" evidence="10">
    <location>
        <begin position="255"/>
        <end position="291"/>
    </location>
</feature>
<dbReference type="InterPro" id="IPR032805">
    <property type="entry name" value="Wax_synthase_dom"/>
</dbReference>
<evidence type="ECO:0000313" key="12">
    <source>
        <dbReference type="Proteomes" id="UP000663846"/>
    </source>
</evidence>
<comment type="pathway">
    <text evidence="2">Secondary metabolite biosynthesis.</text>
</comment>
<comment type="similarity">
    <text evidence="3">Belongs to the wax synthase family.</text>
</comment>
<evidence type="ECO:0000256" key="5">
    <source>
        <dbReference type="ARBA" id="ARBA00022692"/>
    </source>
</evidence>
<evidence type="ECO:0000259" key="10">
    <source>
        <dbReference type="Pfam" id="PF13813"/>
    </source>
</evidence>
<reference evidence="11" key="1">
    <citation type="submission" date="2021-01" db="EMBL/GenBank/DDBJ databases">
        <authorList>
            <person name="Kaushik A."/>
        </authorList>
    </citation>
    <scope>NUCLEOTIDE SEQUENCE</scope>
    <source>
        <strain evidence="11">AG1-1C</strain>
    </source>
</reference>
<sequence>MLPDASSRQELRLAPVLATELSTLAVAYATVNPRLFPLRIWFVSIALASTWNLCANYALFDPWMNTFNFGICVAGFTTFMKLVEITLLRKPPQYKGDVACPHPSLLCKRCLRNAVSYISDIKCIYWENDSPCAIPQDNRGDASHLQFYTHTFLQFLKHFLIYDALHAITESIGTLGTPQGDTIYRRTFAITKNLELSVPHPAISAVWIAFVVGLVIWHSMSAAHYLCTLFTAPLTCLPSSISPYSRPTPILKKEWPPLFDNPLGATSIRDFWSRRWHACFRRNFFITGAKPGAIVGESIGNLAGSIAETIIPSELTSSESNSGKANIRLKHDMKVLGKRVGGVMGVFLMSGLLHDFGMWGMGQGMDFRCVTGYFLIQGIGLIIESALGLGNLEKGSNKQDPRDTNGSVGNTEGNPTLTKTRQYQQTTLSTFGYWLMKLWVFSWVVVPAIMMAEAWLQRGLAGVVLWPHSLSPARWILRVWNQFAFDEHSQY</sequence>
<comment type="caution">
    <text evidence="11">The sequence shown here is derived from an EMBL/GenBank/DDBJ whole genome shotgun (WGS) entry which is preliminary data.</text>
</comment>
<feature type="transmembrane region" description="Helical" evidence="9">
    <location>
        <begin position="196"/>
        <end position="217"/>
    </location>
</feature>
<dbReference type="PANTHER" id="PTHR31595:SF57">
    <property type="entry name" value="OS04G0481900 PROTEIN"/>
    <property type="match status" value="1"/>
</dbReference>
<organism evidence="11 12">
    <name type="scientific">Rhizoctonia solani</name>
    <dbReference type="NCBI Taxonomy" id="456999"/>
    <lineage>
        <taxon>Eukaryota</taxon>
        <taxon>Fungi</taxon>
        <taxon>Dikarya</taxon>
        <taxon>Basidiomycota</taxon>
        <taxon>Agaricomycotina</taxon>
        <taxon>Agaricomycetes</taxon>
        <taxon>Cantharellales</taxon>
        <taxon>Ceratobasidiaceae</taxon>
        <taxon>Rhizoctonia</taxon>
    </lineage>
</organism>
<comment type="subcellular location">
    <subcellularLocation>
        <location evidence="1">Membrane</location>
        <topology evidence="1">Multi-pass membrane protein</topology>
    </subcellularLocation>
</comment>
<protein>
    <recommendedName>
        <fullName evidence="10">Wax synthase domain-containing protein</fullName>
    </recommendedName>
</protein>
<evidence type="ECO:0000256" key="4">
    <source>
        <dbReference type="ARBA" id="ARBA00022679"/>
    </source>
</evidence>
<proteinExistence type="inferred from homology"/>
<evidence type="ECO:0000256" key="9">
    <source>
        <dbReference type="SAM" id="Phobius"/>
    </source>
</evidence>
<dbReference type="Proteomes" id="UP000663846">
    <property type="component" value="Unassembled WGS sequence"/>
</dbReference>
<dbReference type="AlphaFoldDB" id="A0A8H2WX72"/>
<feature type="transmembrane region" description="Helical" evidence="9">
    <location>
        <begin position="66"/>
        <end position="83"/>
    </location>
</feature>
<evidence type="ECO:0000256" key="8">
    <source>
        <dbReference type="SAM" id="MobiDB-lite"/>
    </source>
</evidence>
<dbReference type="GO" id="GO:0016020">
    <property type="term" value="C:membrane"/>
    <property type="evidence" value="ECO:0007669"/>
    <property type="project" value="UniProtKB-SubCell"/>
</dbReference>
<keyword evidence="4" id="KW-0808">Transferase</keyword>
<evidence type="ECO:0000256" key="1">
    <source>
        <dbReference type="ARBA" id="ARBA00004141"/>
    </source>
</evidence>
<gene>
    <name evidence="11" type="ORF">RDB_LOCUS61643</name>
</gene>
<feature type="transmembrane region" description="Helical" evidence="9">
    <location>
        <begin position="38"/>
        <end position="60"/>
    </location>
</feature>
<feature type="region of interest" description="Disordered" evidence="8">
    <location>
        <begin position="394"/>
        <end position="419"/>
    </location>
</feature>
<dbReference type="PANTHER" id="PTHR31595">
    <property type="entry name" value="LONG-CHAIN-ALCOHOL O-FATTY-ACYLTRANSFERASE 3-RELATED"/>
    <property type="match status" value="1"/>
</dbReference>
<feature type="transmembrane region" description="Helical" evidence="9">
    <location>
        <begin position="438"/>
        <end position="456"/>
    </location>
</feature>
<accession>A0A8H2WX72</accession>
<dbReference type="InterPro" id="IPR044851">
    <property type="entry name" value="Wax_synthase"/>
</dbReference>
<dbReference type="GO" id="GO:0008374">
    <property type="term" value="F:O-acyltransferase activity"/>
    <property type="evidence" value="ECO:0007669"/>
    <property type="project" value="InterPro"/>
</dbReference>
<name>A0A8H2WX72_9AGAM</name>
<evidence type="ECO:0000313" key="11">
    <source>
        <dbReference type="EMBL" id="CAE6405599.1"/>
    </source>
</evidence>
<keyword evidence="6 9" id="KW-1133">Transmembrane helix</keyword>